<keyword evidence="4" id="KW-1185">Reference proteome</keyword>
<evidence type="ECO:0000256" key="1">
    <source>
        <dbReference type="SAM" id="MobiDB-lite"/>
    </source>
</evidence>
<proteinExistence type="predicted"/>
<feature type="compositionally biased region" description="Gly residues" evidence="1">
    <location>
        <begin position="516"/>
        <end position="536"/>
    </location>
</feature>
<gene>
    <name evidence="3" type="ORF">K461DRAFT_292186</name>
</gene>
<feature type="compositionally biased region" description="Gly residues" evidence="1">
    <location>
        <begin position="548"/>
        <end position="558"/>
    </location>
</feature>
<dbReference type="GO" id="GO:1990259">
    <property type="term" value="F:histone H2AQ104 methyltransferase activity"/>
    <property type="evidence" value="ECO:0007669"/>
    <property type="project" value="TreeGrafter"/>
</dbReference>
<dbReference type="GO" id="GO:0032040">
    <property type="term" value="C:small-subunit processome"/>
    <property type="evidence" value="ECO:0007669"/>
    <property type="project" value="TreeGrafter"/>
</dbReference>
<evidence type="ECO:0000259" key="2">
    <source>
        <dbReference type="Pfam" id="PF10307"/>
    </source>
</evidence>
<dbReference type="GO" id="GO:0008649">
    <property type="term" value="F:rRNA methyltransferase activity"/>
    <property type="evidence" value="ECO:0007669"/>
    <property type="project" value="TreeGrafter"/>
</dbReference>
<dbReference type="GO" id="GO:0031428">
    <property type="term" value="C:box C/D methylation guide snoRNP complex"/>
    <property type="evidence" value="ECO:0007669"/>
    <property type="project" value="TreeGrafter"/>
</dbReference>
<name>A0A9P4J748_9PEZI</name>
<dbReference type="OrthoDB" id="5596992at2759"/>
<dbReference type="PANTHER" id="PTHR10335">
    <property type="entry name" value="RRNA 2-O-METHYLTRANSFERASE FIBRILLARIN"/>
    <property type="match status" value="1"/>
</dbReference>
<dbReference type="Proteomes" id="UP000799439">
    <property type="component" value="Unassembled WGS sequence"/>
</dbReference>
<dbReference type="AlphaFoldDB" id="A0A9P4J748"/>
<feature type="region of interest" description="Disordered" evidence="1">
    <location>
        <begin position="414"/>
        <end position="558"/>
    </location>
</feature>
<accession>A0A9P4J748</accession>
<protein>
    <recommendedName>
        <fullName evidence="2">Swiss Army Knife RNA repair protein HAD domain-containing protein</fullName>
    </recommendedName>
</protein>
<dbReference type="Pfam" id="PF10307">
    <property type="entry name" value="HAD_SAK_1"/>
    <property type="match status" value="1"/>
</dbReference>
<reference evidence="3" key="1">
    <citation type="journal article" date="2020" name="Stud. Mycol.">
        <title>101 Dothideomycetes genomes: a test case for predicting lifestyles and emergence of pathogens.</title>
        <authorList>
            <person name="Haridas S."/>
            <person name="Albert R."/>
            <person name="Binder M."/>
            <person name="Bloem J."/>
            <person name="Labutti K."/>
            <person name="Salamov A."/>
            <person name="Andreopoulos B."/>
            <person name="Baker S."/>
            <person name="Barry K."/>
            <person name="Bills G."/>
            <person name="Bluhm B."/>
            <person name="Cannon C."/>
            <person name="Castanera R."/>
            <person name="Culley D."/>
            <person name="Daum C."/>
            <person name="Ezra D."/>
            <person name="Gonzalez J."/>
            <person name="Henrissat B."/>
            <person name="Kuo A."/>
            <person name="Liang C."/>
            <person name="Lipzen A."/>
            <person name="Lutzoni F."/>
            <person name="Magnuson J."/>
            <person name="Mondo S."/>
            <person name="Nolan M."/>
            <person name="Ohm R."/>
            <person name="Pangilinan J."/>
            <person name="Park H.-J."/>
            <person name="Ramirez L."/>
            <person name="Alfaro M."/>
            <person name="Sun H."/>
            <person name="Tritt A."/>
            <person name="Yoshinaga Y."/>
            <person name="Zwiers L.-H."/>
            <person name="Turgeon B."/>
            <person name="Goodwin S."/>
            <person name="Spatafora J."/>
            <person name="Crous P."/>
            <person name="Grigoriev I."/>
        </authorList>
    </citation>
    <scope>NUCLEOTIDE SEQUENCE</scope>
    <source>
        <strain evidence="3">CBS 260.36</strain>
    </source>
</reference>
<feature type="compositionally biased region" description="Basic residues" evidence="1">
    <location>
        <begin position="470"/>
        <end position="479"/>
    </location>
</feature>
<dbReference type="GO" id="GO:0000494">
    <property type="term" value="P:box C/D sno(s)RNA 3'-end processing"/>
    <property type="evidence" value="ECO:0007669"/>
    <property type="project" value="TreeGrafter"/>
</dbReference>
<dbReference type="EMBL" id="ML996083">
    <property type="protein sequence ID" value="KAF2155315.1"/>
    <property type="molecule type" value="Genomic_DNA"/>
</dbReference>
<comment type="caution">
    <text evidence="3">The sequence shown here is derived from an EMBL/GenBank/DDBJ whole genome shotgun (WGS) entry which is preliminary data.</text>
</comment>
<feature type="domain" description="Swiss Army Knife RNA repair protein HAD" evidence="2">
    <location>
        <begin position="38"/>
        <end position="247"/>
    </location>
</feature>
<evidence type="ECO:0000313" key="4">
    <source>
        <dbReference type="Proteomes" id="UP000799439"/>
    </source>
</evidence>
<feature type="compositionally biased region" description="Basic and acidic residues" evidence="1">
    <location>
        <begin position="424"/>
        <end position="434"/>
    </location>
</feature>
<dbReference type="InterPro" id="IPR018812">
    <property type="entry name" value="SAK_HAD"/>
</dbReference>
<dbReference type="PANTHER" id="PTHR10335:SF23">
    <property type="entry name" value="OB FOLD-CONTAINING PROTEIN, NUCLEIC ACID BINDING"/>
    <property type="match status" value="1"/>
</dbReference>
<organism evidence="3 4">
    <name type="scientific">Myriangium duriaei CBS 260.36</name>
    <dbReference type="NCBI Taxonomy" id="1168546"/>
    <lineage>
        <taxon>Eukaryota</taxon>
        <taxon>Fungi</taxon>
        <taxon>Dikarya</taxon>
        <taxon>Ascomycota</taxon>
        <taxon>Pezizomycotina</taxon>
        <taxon>Dothideomycetes</taxon>
        <taxon>Dothideomycetidae</taxon>
        <taxon>Myriangiales</taxon>
        <taxon>Myriangiaceae</taxon>
        <taxon>Myriangium</taxon>
    </lineage>
</organism>
<evidence type="ECO:0000313" key="3">
    <source>
        <dbReference type="EMBL" id="KAF2155315.1"/>
    </source>
</evidence>
<sequence>MTTTTGLSRWSCTLMSIPDAERITEINVYDFDNTLFRTPLPSRFVWEGPTIGLLQGQDIFTGGGWWHDPHILASVGGGIEKMEPTAWEGWWQEDVVASARKSIATPGHLTVLMTGRSQANFSELITRIVKAKGLQFDMVVLKPEITPTGEKVTATAKFKTMFFQDAMTAYPRATRLTIYEDRAKQANEFAKYLDEWNVILRAGQQQGEQPASRPAFDWHIELVDPASIALEPEGEISQVKRMINGNNAILACGKASSRIRPYKFETVRKYTGYLIAPFYASKLKKLLVPEDPVEPDDIRPLADSIMISFDPPRRDVLGRAGGTGAKQEWRTVAVGNNKNSIWAVRVEPVDSSLPHPTERNPIVILGHLPKVKTGEARYIKSWTRIPADQQIVFPTEVGDRVLVRVVEDRDSDFATNPRVAVGQVRDKTQMQARRDQRHPHQYGGDQSSADDSDVAMADSFPPLGRPNQPQHHHQQRGRGRGASAYASTRGRDRPAPYNQAGRGGYAAAAGGRGRHGGPSGGGGARGNARGGRGGRSGQYRSLDDAGQNGYGGAEGMQY</sequence>
<dbReference type="GO" id="GO:0003723">
    <property type="term" value="F:RNA binding"/>
    <property type="evidence" value="ECO:0007669"/>
    <property type="project" value="TreeGrafter"/>
</dbReference>